<organism evidence="1 2">
    <name type="scientific">Rhodoferax antarcticus ANT.BR</name>
    <dbReference type="NCBI Taxonomy" id="1111071"/>
    <lineage>
        <taxon>Bacteria</taxon>
        <taxon>Pseudomonadati</taxon>
        <taxon>Pseudomonadota</taxon>
        <taxon>Betaproteobacteria</taxon>
        <taxon>Burkholderiales</taxon>
        <taxon>Comamonadaceae</taxon>
        <taxon>Rhodoferax</taxon>
    </lineage>
</organism>
<dbReference type="Proteomes" id="UP000185911">
    <property type="component" value="Unassembled WGS sequence"/>
</dbReference>
<evidence type="ECO:0000313" key="2">
    <source>
        <dbReference type="Proteomes" id="UP000185911"/>
    </source>
</evidence>
<reference evidence="1 2" key="1">
    <citation type="submission" date="2017-01" db="EMBL/GenBank/DDBJ databases">
        <title>Genome sequence of Rhodoferax antarcticus ANT.BR, a psychrophilic purple nonsulfur bacterium from an Antarctic microbial mat.</title>
        <authorList>
            <person name="Baker J."/>
            <person name="Riester C."/>
            <person name="Skinner B."/>
            <person name="Newell A."/>
            <person name="Swingley W."/>
            <person name="Madigan M."/>
            <person name="Jung D."/>
            <person name="Asao M."/>
            <person name="Chen M."/>
            <person name="Loughlin P."/>
            <person name="Pan H."/>
            <person name="Lin S."/>
            <person name="Li N."/>
            <person name="Shaw J."/>
            <person name="Prado M."/>
            <person name="Sherman C."/>
            <person name="Li X."/>
            <person name="Tang J."/>
            <person name="Blankenship R."/>
            <person name="Zhao T."/>
            <person name="Touchman J."/>
            <person name="Sattley M."/>
        </authorList>
    </citation>
    <scope>NUCLEOTIDE SEQUENCE [LARGE SCALE GENOMIC DNA]</scope>
    <source>
        <strain evidence="1 2">ANT.BR</strain>
    </source>
</reference>
<dbReference type="EMBL" id="MSYM01000018">
    <property type="protein sequence ID" value="OLP05025.1"/>
    <property type="molecule type" value="Genomic_DNA"/>
</dbReference>
<keyword evidence="2" id="KW-1185">Reference proteome</keyword>
<accession>A0A1Q8YAG0</accession>
<gene>
    <name evidence="1" type="ORF">BLL52_3845</name>
</gene>
<name>A0A1Q8YAG0_9BURK</name>
<evidence type="ECO:0000313" key="1">
    <source>
        <dbReference type="EMBL" id="OLP05025.1"/>
    </source>
</evidence>
<protein>
    <submittedName>
        <fullName evidence="1">Uncharacterized protein</fullName>
    </submittedName>
</protein>
<dbReference type="AlphaFoldDB" id="A0A1Q8YAG0"/>
<proteinExistence type="predicted"/>
<sequence length="42" mass="4534">MLAPRRLTPSEVALLLQSKRELAALVRTTVPRAPNHKVAASA</sequence>
<comment type="caution">
    <text evidence="1">The sequence shown here is derived from an EMBL/GenBank/DDBJ whole genome shotgun (WGS) entry which is preliminary data.</text>
</comment>